<dbReference type="EMBL" id="CP001113">
    <property type="protein sequence ID" value="ACF62390.1"/>
    <property type="molecule type" value="Genomic_DNA"/>
</dbReference>
<protein>
    <submittedName>
        <fullName evidence="3">Protein bax</fullName>
    </submittedName>
</protein>
<accession>A0A0H3BQ84</accession>
<evidence type="ECO:0000313" key="4">
    <source>
        <dbReference type="Proteomes" id="UP000008824"/>
    </source>
</evidence>
<dbReference type="InterPro" id="IPR053195">
    <property type="entry name" value="Bax-like"/>
</dbReference>
<dbReference type="AlphaFoldDB" id="A0A0H3BQ84"/>
<evidence type="ECO:0000313" key="3">
    <source>
        <dbReference type="EMBL" id="ACF62390.1"/>
    </source>
</evidence>
<feature type="compositionally biased region" description="Polar residues" evidence="1">
    <location>
        <begin position="65"/>
        <end position="97"/>
    </location>
</feature>
<dbReference type="PANTHER" id="PTHR40572:SF1">
    <property type="entry name" value="PROTEIN BAX"/>
    <property type="match status" value="1"/>
</dbReference>
<feature type="region of interest" description="Disordered" evidence="1">
    <location>
        <begin position="65"/>
        <end position="107"/>
    </location>
</feature>
<dbReference type="NCBIfam" id="NF007681">
    <property type="entry name" value="PRK10356.1"/>
    <property type="match status" value="1"/>
</dbReference>
<reference evidence="3 4" key="1">
    <citation type="journal article" date="2011" name="J. Bacteriol.">
        <title>Comparative genomics of 28 Salmonella enterica isolates: evidence for CRISPR-mediated adaptive sublineage evolution.</title>
        <authorList>
            <person name="Fricke W.F."/>
            <person name="Mammel M.K."/>
            <person name="McDermott P.F."/>
            <person name="Tartera C."/>
            <person name="White D.G."/>
            <person name="Leclerc J.E."/>
            <person name="Ravel J."/>
            <person name="Cebula T.A."/>
        </authorList>
    </citation>
    <scope>NUCLEOTIDE SEQUENCE [LARGE SCALE GENOMIC DNA]</scope>
    <source>
        <strain evidence="3 4">SL254</strain>
    </source>
</reference>
<evidence type="ECO:0000256" key="1">
    <source>
        <dbReference type="SAM" id="MobiDB-lite"/>
    </source>
</evidence>
<organism evidence="3 4">
    <name type="scientific">Salmonella newport (strain SL254)</name>
    <dbReference type="NCBI Taxonomy" id="423368"/>
    <lineage>
        <taxon>Bacteria</taxon>
        <taxon>Pseudomonadati</taxon>
        <taxon>Pseudomonadota</taxon>
        <taxon>Gammaproteobacteria</taxon>
        <taxon>Enterobacterales</taxon>
        <taxon>Enterobacteriaceae</taxon>
        <taxon>Salmonella</taxon>
    </lineage>
</organism>
<dbReference type="Proteomes" id="UP000008824">
    <property type="component" value="Chromosome"/>
</dbReference>
<dbReference type="KEGG" id="see:SNSL254_A3941"/>
<dbReference type="PANTHER" id="PTHR40572">
    <property type="entry name" value="PROTEIN BAX"/>
    <property type="match status" value="1"/>
</dbReference>
<dbReference type="SMART" id="SM00047">
    <property type="entry name" value="LYZ2"/>
    <property type="match status" value="1"/>
</dbReference>
<dbReference type="GO" id="GO:0004040">
    <property type="term" value="F:amidase activity"/>
    <property type="evidence" value="ECO:0007669"/>
    <property type="project" value="InterPro"/>
</dbReference>
<sequence>MLFKPIFARIWGSNLNFVKNKRCWNVSIRPGDLMILTPMRRYGAMILMLLTIAFSGEVLAKTHATQTSQKSHITETSYKQVSSKQEYSRNSAKSSSLPDLRKYPSGTPRKKAFLRTVMPYITSQNAAITADRNWLISKQYQNRWSPSERARMKDIAKRYKVSWSGNTRRIPWNTLLERVDIIPTSMVATMAAAESGWGTSKLARSNNNLFGMKCTKGRCTNTPGKVKGYSQFASVEESVSAYVANLNTHPAYSSFRKSRAQLRKADQEVTATAMIHKLKGYSTQGSRYNNYLFAMYQDNQRLIAAHM</sequence>
<proteinExistence type="predicted"/>
<dbReference type="Gene3D" id="1.10.530.10">
    <property type="match status" value="1"/>
</dbReference>
<dbReference type="InterPro" id="IPR002901">
    <property type="entry name" value="MGlyc_endo_b_GlcNAc-like_dom"/>
</dbReference>
<name>A0A0H3BQ84_SALNS</name>
<dbReference type="HOGENOM" id="CLU_061344_3_0_6"/>
<feature type="domain" description="Mannosyl-glycoprotein endo-beta-N-acetylglucosamidase-like" evidence="2">
    <location>
        <begin position="160"/>
        <end position="289"/>
    </location>
</feature>
<dbReference type="Pfam" id="PF01832">
    <property type="entry name" value="Glucosaminidase"/>
    <property type="match status" value="1"/>
</dbReference>
<gene>
    <name evidence="3" type="primary">bax</name>
    <name evidence="3" type="ordered locus">SNSL254_A3941</name>
</gene>
<evidence type="ECO:0000259" key="2">
    <source>
        <dbReference type="SMART" id="SM00047"/>
    </source>
</evidence>